<feature type="compositionally biased region" description="Low complexity" evidence="1">
    <location>
        <begin position="170"/>
        <end position="184"/>
    </location>
</feature>
<reference evidence="3 4" key="1">
    <citation type="journal article" date="2014" name="Int. J. Syst. Evol. Microbiol.">
        <title>Complete genome sequence of Corynebacterium casei LMG S-19264T (=DSM 44701T), isolated from a smear-ripened cheese.</title>
        <authorList>
            <consortium name="US DOE Joint Genome Institute (JGI-PGF)"/>
            <person name="Walter F."/>
            <person name="Albersmeier A."/>
            <person name="Kalinowski J."/>
            <person name="Ruckert C."/>
        </authorList>
    </citation>
    <scope>NUCLEOTIDE SEQUENCE [LARGE SCALE GENOMIC DNA]</scope>
    <source>
        <strain evidence="3 4">JCM 4434</strain>
    </source>
</reference>
<protein>
    <submittedName>
        <fullName evidence="3">Uncharacterized protein</fullName>
    </submittedName>
</protein>
<dbReference type="RefSeq" id="WP_159021784.1">
    <property type="nucleotide sequence ID" value="NZ_CP020567.1"/>
</dbReference>
<dbReference type="AlphaFoldDB" id="A0A8H9HSS5"/>
<organism evidence="3 4">
    <name type="scientific">Kitasatospora aureofaciens</name>
    <name type="common">Streptomyces aureofaciens</name>
    <dbReference type="NCBI Taxonomy" id="1894"/>
    <lineage>
        <taxon>Bacteria</taxon>
        <taxon>Bacillati</taxon>
        <taxon>Actinomycetota</taxon>
        <taxon>Actinomycetes</taxon>
        <taxon>Kitasatosporales</taxon>
        <taxon>Streptomycetaceae</taxon>
        <taxon>Kitasatospora</taxon>
    </lineage>
</organism>
<feature type="transmembrane region" description="Helical" evidence="2">
    <location>
        <begin position="261"/>
        <end position="282"/>
    </location>
</feature>
<feature type="region of interest" description="Disordered" evidence="1">
    <location>
        <begin position="26"/>
        <end position="216"/>
    </location>
</feature>
<proteinExistence type="predicted"/>
<accession>A0A8H9HSS5</accession>
<keyword evidence="2" id="KW-0812">Transmembrane</keyword>
<comment type="caution">
    <text evidence="3">The sequence shown here is derived from an EMBL/GenBank/DDBJ whole genome shotgun (WGS) entry which is preliminary data.</text>
</comment>
<dbReference type="EMBL" id="BMUB01000008">
    <property type="protein sequence ID" value="GGU82473.1"/>
    <property type="molecule type" value="Genomic_DNA"/>
</dbReference>
<dbReference type="Proteomes" id="UP000610124">
    <property type="component" value="Unassembled WGS sequence"/>
</dbReference>
<feature type="compositionally biased region" description="Low complexity" evidence="1">
    <location>
        <begin position="71"/>
        <end position="97"/>
    </location>
</feature>
<feature type="transmembrane region" description="Helical" evidence="2">
    <location>
        <begin position="302"/>
        <end position="327"/>
    </location>
</feature>
<feature type="transmembrane region" description="Helical" evidence="2">
    <location>
        <begin position="221"/>
        <end position="249"/>
    </location>
</feature>
<name>A0A8H9HSS5_KITAU</name>
<evidence type="ECO:0000313" key="4">
    <source>
        <dbReference type="Proteomes" id="UP000610124"/>
    </source>
</evidence>
<feature type="compositionally biased region" description="Low complexity" evidence="1">
    <location>
        <begin position="200"/>
        <end position="213"/>
    </location>
</feature>
<evidence type="ECO:0000313" key="3">
    <source>
        <dbReference type="EMBL" id="GGU82473.1"/>
    </source>
</evidence>
<evidence type="ECO:0000256" key="1">
    <source>
        <dbReference type="SAM" id="MobiDB-lite"/>
    </source>
</evidence>
<sequence>MRSYAGPHPRTTVAVTVAAMDSRGRGTVGTVTAEGGSVGGRALHGRAGRGGVSVMTDGEWWRKSGPWSERAGASGSPGESASSPASSAEASAGGPAEDSVYGPPAASGATGGIPNVSLDLPGVAGPGGGSEVIPPPTVQSSSPWTMTMLDFSDAPQPAPGPIPDQRAAEEAAQQQAAAPAGAQPSSPKRQRKAKAKARAGAKAAPAAGTGSAKGARKPSPLILLSCGLLVGGAVSGFFPAMLAGWGLGYLTRQLSDLMRKFVILGIPLIAMSATTLFAMNHAKQAGGAGGGAVQPGSPLGQFSWSMAPGVLRTAAVATAVVLLLLGLRRRPPQQG</sequence>
<feature type="compositionally biased region" description="Basic residues" evidence="1">
    <location>
        <begin position="188"/>
        <end position="199"/>
    </location>
</feature>
<evidence type="ECO:0000256" key="2">
    <source>
        <dbReference type="SAM" id="Phobius"/>
    </source>
</evidence>
<gene>
    <name evidence="3" type="ORF">GCM10010502_38030</name>
</gene>
<keyword evidence="2" id="KW-1133">Transmembrane helix</keyword>
<keyword evidence="2" id="KW-0472">Membrane</keyword>